<keyword evidence="7" id="KW-0812">Transmembrane</keyword>
<feature type="region of interest" description="Disordered" evidence="6">
    <location>
        <begin position="306"/>
        <end position="326"/>
    </location>
</feature>
<evidence type="ECO:0000256" key="1">
    <source>
        <dbReference type="ARBA" id="ARBA00022723"/>
    </source>
</evidence>
<evidence type="ECO:0000256" key="5">
    <source>
        <dbReference type="SAM" id="Coils"/>
    </source>
</evidence>
<dbReference type="Proteomes" id="UP001141327">
    <property type="component" value="Unassembled WGS sequence"/>
</dbReference>
<accession>A0ABQ8UW35</accession>
<feature type="domain" description="TRAF-type" evidence="8">
    <location>
        <begin position="115"/>
        <end position="163"/>
    </location>
</feature>
<dbReference type="EMBL" id="JAPMOS010000005">
    <property type="protein sequence ID" value="KAJ4461957.1"/>
    <property type="molecule type" value="Genomic_DNA"/>
</dbReference>
<keyword evidence="7" id="KW-1133">Transmembrane helix</keyword>
<name>A0ABQ8UW35_9EUKA</name>
<proteinExistence type="predicted"/>
<feature type="transmembrane region" description="Helical" evidence="7">
    <location>
        <begin position="20"/>
        <end position="42"/>
    </location>
</feature>
<dbReference type="PANTHER" id="PTHR10131:SF94">
    <property type="entry name" value="TNF RECEPTOR-ASSOCIATED FACTOR 4"/>
    <property type="match status" value="1"/>
</dbReference>
<organism evidence="9 10">
    <name type="scientific">Paratrimastix pyriformis</name>
    <dbReference type="NCBI Taxonomy" id="342808"/>
    <lineage>
        <taxon>Eukaryota</taxon>
        <taxon>Metamonada</taxon>
        <taxon>Preaxostyla</taxon>
        <taxon>Paratrimastigidae</taxon>
        <taxon>Paratrimastix</taxon>
    </lineage>
</organism>
<evidence type="ECO:0000313" key="9">
    <source>
        <dbReference type="EMBL" id="KAJ4461957.1"/>
    </source>
</evidence>
<feature type="zinc finger region" description="TRAF-type" evidence="4">
    <location>
        <begin position="115"/>
        <end position="163"/>
    </location>
</feature>
<protein>
    <recommendedName>
        <fullName evidence="8">TRAF-type domain-containing protein</fullName>
    </recommendedName>
</protein>
<keyword evidence="1 4" id="KW-0479">Metal-binding</keyword>
<evidence type="ECO:0000256" key="6">
    <source>
        <dbReference type="SAM" id="MobiDB-lite"/>
    </source>
</evidence>
<dbReference type="InterPro" id="IPR013320">
    <property type="entry name" value="ConA-like_dom_sf"/>
</dbReference>
<evidence type="ECO:0000259" key="8">
    <source>
        <dbReference type="PROSITE" id="PS50145"/>
    </source>
</evidence>
<keyword evidence="2 4" id="KW-0863">Zinc-finger</keyword>
<keyword evidence="3 4" id="KW-0862">Zinc</keyword>
<feature type="coiled-coil region" evidence="5">
    <location>
        <begin position="205"/>
        <end position="250"/>
    </location>
</feature>
<dbReference type="Pfam" id="PF02176">
    <property type="entry name" value="zf-TRAF"/>
    <property type="match status" value="1"/>
</dbReference>
<dbReference type="Gene3D" id="2.60.120.920">
    <property type="match status" value="1"/>
</dbReference>
<dbReference type="PANTHER" id="PTHR10131">
    <property type="entry name" value="TNF RECEPTOR ASSOCIATED FACTOR"/>
    <property type="match status" value="1"/>
</dbReference>
<dbReference type="SUPFAM" id="SSF49599">
    <property type="entry name" value="TRAF domain-like"/>
    <property type="match status" value="1"/>
</dbReference>
<evidence type="ECO:0000313" key="10">
    <source>
        <dbReference type="Proteomes" id="UP001141327"/>
    </source>
</evidence>
<evidence type="ECO:0000256" key="4">
    <source>
        <dbReference type="PROSITE-ProRule" id="PRU00207"/>
    </source>
</evidence>
<evidence type="ECO:0000256" key="7">
    <source>
        <dbReference type="SAM" id="Phobius"/>
    </source>
</evidence>
<keyword evidence="5" id="KW-0175">Coiled coil</keyword>
<dbReference type="InterPro" id="IPR001293">
    <property type="entry name" value="Znf_TRAF"/>
</dbReference>
<dbReference type="InterPro" id="IPR043136">
    <property type="entry name" value="B30.2/SPRY_sf"/>
</dbReference>
<gene>
    <name evidence="9" type="ORF">PAPYR_1658</name>
</gene>
<evidence type="ECO:0000256" key="3">
    <source>
        <dbReference type="ARBA" id="ARBA00022833"/>
    </source>
</evidence>
<keyword evidence="7" id="KW-0472">Membrane</keyword>
<dbReference type="PROSITE" id="PS50145">
    <property type="entry name" value="ZF_TRAF"/>
    <property type="match status" value="1"/>
</dbReference>
<feature type="transmembrane region" description="Helical" evidence="7">
    <location>
        <begin position="255"/>
        <end position="279"/>
    </location>
</feature>
<dbReference type="SUPFAM" id="SSF49899">
    <property type="entry name" value="Concanavalin A-like lectins/glucanases"/>
    <property type="match status" value="1"/>
</dbReference>
<keyword evidence="10" id="KW-1185">Reference proteome</keyword>
<comment type="caution">
    <text evidence="9">The sequence shown here is derived from an EMBL/GenBank/DDBJ whole genome shotgun (WGS) entry which is preliminary data.</text>
</comment>
<dbReference type="Gene3D" id="3.30.40.10">
    <property type="entry name" value="Zinc/RING finger domain, C3HC4 (zinc finger)"/>
    <property type="match status" value="2"/>
</dbReference>
<evidence type="ECO:0000256" key="2">
    <source>
        <dbReference type="ARBA" id="ARBA00022771"/>
    </source>
</evidence>
<sequence>MLVGVPDEGFPTEIFDHTVPGVMLCPICQGLLPCVIALAHLIRKFNGKLGVMRQAVTFICQGSHKACEACCKRWVKEKTPATCPCCRQQLVEPRFNRDPFFNALIQQLPVHCTQAHLATVCPAVEVPCPDCRQLFPRSTIDAHRAQCPEVSIPCPIQGCGAQVARCRMDGHLATAAPQHVACLSREQAATKAALDACWADLAAAKSEDAAARKRLEDELAQSKAESHAAQQRLQGEVDALKEQFQRLMQVGFLRLLYLFYSIRSPSPVLLVFIASMRLLSSRCLQHVQGAQIHGDAVPAVPQLARTSSPLRLPSRRPPRSPPARHPICFSDTLKSPAISVTEGGRVATVTTGDRCHLVLMSDEVITHGVLDVTVITGGRTGGTCYSLGCLAGPRPPTQWESPFGYGSSSSSLLGWGLHSAGERDDDMGVFSLGRLVAPSTQGYKSGDRVRMRIDIDRGDLQFWVNGDPCAELHGVTAIRDNGIFPAATIYNKDAIWSMV</sequence>
<reference evidence="9" key="1">
    <citation type="journal article" date="2022" name="bioRxiv">
        <title>Genomics of Preaxostyla Flagellates Illuminates Evolutionary Transitions and the Path Towards Mitochondrial Loss.</title>
        <authorList>
            <person name="Novak L.V.F."/>
            <person name="Treitli S.C."/>
            <person name="Pyrih J."/>
            <person name="Halakuc P."/>
            <person name="Pipaliya S.V."/>
            <person name="Vacek V."/>
            <person name="Brzon O."/>
            <person name="Soukal P."/>
            <person name="Eme L."/>
            <person name="Dacks J.B."/>
            <person name="Karnkowska A."/>
            <person name="Elias M."/>
            <person name="Hampl V."/>
        </authorList>
    </citation>
    <scope>NUCLEOTIDE SEQUENCE</scope>
    <source>
        <strain evidence="9">RCP-MX</strain>
    </source>
</reference>
<dbReference type="InterPro" id="IPR013083">
    <property type="entry name" value="Znf_RING/FYVE/PHD"/>
</dbReference>